<reference evidence="1" key="1">
    <citation type="journal article" date="2020" name="mSystems">
        <title>Genome- and Community-Level Interaction Insights into Carbon Utilization and Element Cycling Functions of Hydrothermarchaeota in Hydrothermal Sediment.</title>
        <authorList>
            <person name="Zhou Z."/>
            <person name="Liu Y."/>
            <person name="Xu W."/>
            <person name="Pan J."/>
            <person name="Luo Z.H."/>
            <person name="Li M."/>
        </authorList>
    </citation>
    <scope>NUCLEOTIDE SEQUENCE [LARGE SCALE GENOMIC DNA]</scope>
    <source>
        <strain evidence="1">SpSt-657</strain>
    </source>
</reference>
<protein>
    <submittedName>
        <fullName evidence="1">Uncharacterized protein</fullName>
    </submittedName>
</protein>
<proteinExistence type="predicted"/>
<accession>A0A7J3JT60</accession>
<dbReference type="Gene3D" id="2.30.30.100">
    <property type="match status" value="1"/>
</dbReference>
<organism evidence="1">
    <name type="scientific">Ignisphaera aggregans</name>
    <dbReference type="NCBI Taxonomy" id="334771"/>
    <lineage>
        <taxon>Archaea</taxon>
        <taxon>Thermoproteota</taxon>
        <taxon>Thermoprotei</taxon>
        <taxon>Desulfurococcales</taxon>
        <taxon>Desulfurococcaceae</taxon>
        <taxon>Ignisphaera</taxon>
    </lineage>
</organism>
<gene>
    <name evidence="1" type="ORF">ENU30_07890</name>
</gene>
<dbReference type="EMBL" id="DTBZ01000149">
    <property type="protein sequence ID" value="HGQ18874.1"/>
    <property type="molecule type" value="Genomic_DNA"/>
</dbReference>
<evidence type="ECO:0000313" key="1">
    <source>
        <dbReference type="EMBL" id="HGQ18874.1"/>
    </source>
</evidence>
<name>A0A7J3JT60_9CREN</name>
<dbReference type="AlphaFoldDB" id="A0A7J3JT60"/>
<comment type="caution">
    <text evidence="1">The sequence shown here is derived from an EMBL/GenBank/DDBJ whole genome shotgun (WGS) entry which is preliminary data.</text>
</comment>
<sequence length="140" mass="15685">MNQYYSIKRRGVAIVNERFEGRSLEVHVVNGEKLMGVVDEVALYELGMSIENTPTIISRNSILYVVTGLSDIHGMGECCEKEYVLDEEFIGSDVLTKLVNGNEIEGRLIKITRDEVGLAQGNKAVIIPRRSILYLKILGR</sequence>